<gene>
    <name evidence="1" type="ORF">KL86APRO_40039</name>
</gene>
<name>A0A212KMW2_9PROT</name>
<proteinExistence type="predicted"/>
<organism evidence="1">
    <name type="scientific">uncultured Alphaproteobacteria bacterium</name>
    <dbReference type="NCBI Taxonomy" id="91750"/>
    <lineage>
        <taxon>Bacteria</taxon>
        <taxon>Pseudomonadati</taxon>
        <taxon>Pseudomonadota</taxon>
        <taxon>Alphaproteobacteria</taxon>
        <taxon>environmental samples</taxon>
    </lineage>
</organism>
<dbReference type="AlphaFoldDB" id="A0A212KMW2"/>
<evidence type="ECO:0000313" key="1">
    <source>
        <dbReference type="EMBL" id="SBW13017.1"/>
    </source>
</evidence>
<dbReference type="EMBL" id="FLUO01000004">
    <property type="protein sequence ID" value="SBW13017.1"/>
    <property type="molecule type" value="Genomic_DNA"/>
</dbReference>
<reference evidence="1" key="1">
    <citation type="submission" date="2016-04" db="EMBL/GenBank/DDBJ databases">
        <authorList>
            <person name="Evans L.H."/>
            <person name="Alamgir A."/>
            <person name="Owens N."/>
            <person name="Weber N.D."/>
            <person name="Virtaneva K."/>
            <person name="Barbian K."/>
            <person name="Babar A."/>
            <person name="Rosenke K."/>
        </authorList>
    </citation>
    <scope>NUCLEOTIDE SEQUENCE</scope>
    <source>
        <strain evidence="1">86</strain>
    </source>
</reference>
<dbReference type="Pfam" id="PF05954">
    <property type="entry name" value="Phage_GPD"/>
    <property type="match status" value="1"/>
</dbReference>
<dbReference type="SUPFAM" id="SSF69279">
    <property type="entry name" value="Phage tail proteins"/>
    <property type="match status" value="1"/>
</dbReference>
<accession>A0A212KMW2</accession>
<sequence>MRPIFRIVANGADITAKIQDRLLELRLHDEAGLGSDTATITLDNRDRAIRIPPKGAVLTIALGYEDSGLVPKGQFTVDETRVSGPPHRMTIKAKAADMRKALKEPRSASYDGITVGDLVKTIATRHDLKPRCSAEMAAIDLGHVDQTEESDLHLLTRLAGQYGATAKPANGCLLFVPSGEAKSATGQSLSAVSIDLAVDGGSYDATFADRKDYGAVVARWRNQAGNEDVEVTVEAADAEADAPTFRMRNTFADDDAARAAAKAKLAALSRGTATLSLTDVIGKPSAGAECPLTVANAQGDVDAAAWRITSTDHTFTSSGLTTSIEAEAKK</sequence>
<protein>
    <submittedName>
        <fullName evidence="1">Late control D family protein</fullName>
    </submittedName>
</protein>